<evidence type="ECO:0000256" key="1">
    <source>
        <dbReference type="ARBA" id="ARBA00022630"/>
    </source>
</evidence>
<evidence type="ECO:0000256" key="2">
    <source>
        <dbReference type="ARBA" id="ARBA00022827"/>
    </source>
</evidence>
<dbReference type="PANTHER" id="PTHR36117">
    <property type="entry name" value="4-HYDROXYPHENYLACETATE 3-MONOOXYGENASE-RELATED"/>
    <property type="match status" value="1"/>
</dbReference>
<feature type="domain" description="HpaB/PvcC/4-BUDH N-terminal" evidence="6">
    <location>
        <begin position="5"/>
        <end position="275"/>
    </location>
</feature>
<evidence type="ECO:0000259" key="6">
    <source>
        <dbReference type="Pfam" id="PF11794"/>
    </source>
</evidence>
<dbReference type="AlphaFoldDB" id="A0A1J0GHA6"/>
<dbReference type="InterPro" id="IPR036250">
    <property type="entry name" value="AcylCo_DH-like_C"/>
</dbReference>
<dbReference type="RefSeq" id="WP_071613035.1">
    <property type="nucleotide sequence ID" value="NZ_CP015756.1"/>
</dbReference>
<evidence type="ECO:0000313" key="8">
    <source>
        <dbReference type="Proteomes" id="UP000182569"/>
    </source>
</evidence>
<dbReference type="InterPro" id="IPR009100">
    <property type="entry name" value="AcylCoA_DH/oxidase_NM_dom_sf"/>
</dbReference>
<dbReference type="KEGG" id="ceu:A7L45_11985"/>
<dbReference type="InterPro" id="IPR046373">
    <property type="entry name" value="Acyl-CoA_Oxase/DH_mid-dom_sf"/>
</dbReference>
<accession>A0A1J0GHA6</accession>
<dbReference type="Proteomes" id="UP000182569">
    <property type="component" value="Chromosome"/>
</dbReference>
<reference evidence="8" key="1">
    <citation type="journal article" date="2016" name="Front. Microbiol.">
        <title>Complete Genome Sequence of Clostridium estertheticum DSM 8809, a Microbe Identified in Spoiled Vacuum Packed Beef.</title>
        <authorList>
            <person name="Yu Z."/>
            <person name="Gunn L."/>
            <person name="Brennan E."/>
            <person name="Reid R."/>
            <person name="Wall P.G."/>
            <person name="Gaora O.P."/>
            <person name="Hurley D."/>
            <person name="Bolton D."/>
            <person name="Fanning S."/>
        </authorList>
    </citation>
    <scope>NUCLEOTIDE SEQUENCE [LARGE SCALE GENOMIC DNA]</scope>
    <source>
        <strain evidence="8">DSM 8809</strain>
    </source>
</reference>
<dbReference type="Gene3D" id="1.10.3140.10">
    <property type="entry name" value="4-hydroxybutyryl-coa dehydratase, domain 1"/>
    <property type="match status" value="1"/>
</dbReference>
<dbReference type="Gene3D" id="2.40.110.10">
    <property type="entry name" value="Butyryl-CoA Dehydrogenase, subunit A, domain 2"/>
    <property type="match status" value="1"/>
</dbReference>
<evidence type="ECO:0000313" key="7">
    <source>
        <dbReference type="EMBL" id="APC40745.1"/>
    </source>
</evidence>
<dbReference type="OrthoDB" id="9785230at2"/>
<evidence type="ECO:0000259" key="5">
    <source>
        <dbReference type="Pfam" id="PF03241"/>
    </source>
</evidence>
<dbReference type="STRING" id="1552.A7L45_11985"/>
<proteinExistence type="predicted"/>
<dbReference type="Pfam" id="PF11794">
    <property type="entry name" value="HpaB_N"/>
    <property type="match status" value="1"/>
</dbReference>
<keyword evidence="3" id="KW-0560">Oxidoreductase</keyword>
<dbReference type="InterPro" id="IPR004925">
    <property type="entry name" value="HpaB/PvcC/4-BUDH"/>
</dbReference>
<dbReference type="EMBL" id="CP015756">
    <property type="protein sequence ID" value="APC40745.1"/>
    <property type="molecule type" value="Genomic_DNA"/>
</dbReference>
<dbReference type="Pfam" id="PF03241">
    <property type="entry name" value="HpaB"/>
    <property type="match status" value="1"/>
</dbReference>
<sequence>MGLMTGEEYVESLRKLNLKVYMFGEKVDNVVDNPIIRPSMNSVKMTYDLAQMPEYEDLMTTTSSITGKKINRFSTLHQSTDDLIKKVKMQRLCGQKTASCFQRCVGMDAFNSEYSTTFELDKAYGTKYHENFVKFLTYIQENDLVVDGAMTDPKGDRGLSPSKQEDPDMYLHVVERRPDGIVVRGAKAHQTGICNSHEVLVMPTQAMRPEDKDYAVSFSVPTDTKGIIMILGRQSCDTRKSEEGADIDVGNYNYGGVEALTIFDNVFVPNERIFLNGETEFAGMLVERFAGYHRQSYGGCKVGVGDVLIGAAAVAAEYNGTSKVSHIKDKLIEMTHLNETLYACGIACSAEGHKTESGNFIIDLLLANVCKQNVTRFPYEIVRLAEDIAGGLMVTMPSDKDFKDPIVGPYCEKYLKGVASVSTENRMRILRLIENMALGTAAVGYRTESMHGAGSPQAQRIMIARQGNLPRKKALAKVIARIKE</sequence>
<feature type="binding site" evidence="4">
    <location>
        <position position="191"/>
    </location>
    <ligand>
        <name>FAD</name>
        <dbReference type="ChEBI" id="CHEBI:57692"/>
    </ligand>
</feature>
<feature type="domain" description="HpaB/PvcC/4-BUDH C-terminal" evidence="5">
    <location>
        <begin position="282"/>
        <end position="480"/>
    </location>
</feature>
<dbReference type="InterPro" id="IPR024719">
    <property type="entry name" value="HpaB/PvcC/4-BUDH_C"/>
</dbReference>
<protein>
    <submittedName>
        <fullName evidence="7">4-hydroxybutyryl-CoA dehydratase</fullName>
    </submittedName>
</protein>
<evidence type="ECO:0000256" key="4">
    <source>
        <dbReference type="PIRSR" id="PIRSR000331-2"/>
    </source>
</evidence>
<dbReference type="SUPFAM" id="SSF47203">
    <property type="entry name" value="Acyl-CoA dehydrogenase C-terminal domain-like"/>
    <property type="match status" value="1"/>
</dbReference>
<evidence type="ECO:0000256" key="3">
    <source>
        <dbReference type="ARBA" id="ARBA00023002"/>
    </source>
</evidence>
<dbReference type="InterPro" id="IPR024674">
    <property type="entry name" value="HpaB/PvcC/4-BUDH_N"/>
</dbReference>
<dbReference type="GO" id="GO:0016627">
    <property type="term" value="F:oxidoreductase activity, acting on the CH-CH group of donors"/>
    <property type="evidence" value="ECO:0007669"/>
    <property type="project" value="InterPro"/>
</dbReference>
<name>A0A1J0GHA6_9CLOT</name>
<keyword evidence="1" id="KW-0285">Flavoprotein</keyword>
<dbReference type="Gene3D" id="1.20.140.10">
    <property type="entry name" value="Butyryl-CoA Dehydrogenase, subunit A, domain 3"/>
    <property type="match status" value="1"/>
</dbReference>
<dbReference type="PANTHER" id="PTHR36117:SF3">
    <property type="entry name" value="4-HYDROXYPHENYLACETATE 3-MONOOXYGENASE-RELATED"/>
    <property type="match status" value="1"/>
</dbReference>
<dbReference type="SUPFAM" id="SSF56645">
    <property type="entry name" value="Acyl-CoA dehydrogenase NM domain-like"/>
    <property type="match status" value="1"/>
</dbReference>
<organism evidence="7 8">
    <name type="scientific">Clostridium estertheticum subsp. estertheticum</name>
    <dbReference type="NCBI Taxonomy" id="1552"/>
    <lineage>
        <taxon>Bacteria</taxon>
        <taxon>Bacillati</taxon>
        <taxon>Bacillota</taxon>
        <taxon>Clostridia</taxon>
        <taxon>Eubacteriales</taxon>
        <taxon>Clostridiaceae</taxon>
        <taxon>Clostridium</taxon>
    </lineage>
</organism>
<keyword evidence="8" id="KW-1185">Reference proteome</keyword>
<dbReference type="PIRSF" id="PIRSF000331">
    <property type="entry name" value="HpaA_HpaB"/>
    <property type="match status" value="1"/>
</dbReference>
<keyword evidence="2 4" id="KW-0274">FAD</keyword>
<gene>
    <name evidence="7" type="ORF">A7L45_11985</name>
</gene>